<evidence type="ECO:0000313" key="3">
    <source>
        <dbReference type="Proteomes" id="UP000831787"/>
    </source>
</evidence>
<feature type="transmembrane region" description="Helical" evidence="1">
    <location>
        <begin position="6"/>
        <end position="24"/>
    </location>
</feature>
<reference evidence="2 3" key="1">
    <citation type="submission" date="2022-04" db="EMBL/GenBank/DDBJ databases">
        <title>Halobacillus sp. isolated from saltern.</title>
        <authorList>
            <person name="Won M."/>
            <person name="Lee C.-M."/>
            <person name="Woen H.-Y."/>
            <person name="Kwon S.-W."/>
        </authorList>
    </citation>
    <scope>NUCLEOTIDE SEQUENCE [LARGE SCALE GENOMIC DNA]</scope>
    <source>
        <strain evidence="2 3">SSBR10-3</strain>
    </source>
</reference>
<evidence type="ECO:0008006" key="4">
    <source>
        <dbReference type="Google" id="ProtNLM"/>
    </source>
</evidence>
<keyword evidence="1" id="KW-0812">Transmembrane</keyword>
<dbReference type="RefSeq" id="WP_244709741.1">
    <property type="nucleotide sequence ID" value="NZ_CP095073.1"/>
</dbReference>
<feature type="transmembrane region" description="Helical" evidence="1">
    <location>
        <begin position="36"/>
        <end position="53"/>
    </location>
</feature>
<keyword evidence="1" id="KW-0472">Membrane</keyword>
<accession>A0ABY4EHX9</accession>
<keyword evidence="3" id="KW-1185">Reference proteome</keyword>
<gene>
    <name evidence="2" type="ORF">MUN89_19790</name>
</gene>
<dbReference type="EMBL" id="CP095073">
    <property type="protein sequence ID" value="UOQ44078.1"/>
    <property type="molecule type" value="Genomic_DNA"/>
</dbReference>
<keyword evidence="1" id="KW-1133">Transmembrane helix</keyword>
<organism evidence="2 3">
    <name type="scientific">Halobacillus salinarum</name>
    <dbReference type="NCBI Taxonomy" id="2932257"/>
    <lineage>
        <taxon>Bacteria</taxon>
        <taxon>Bacillati</taxon>
        <taxon>Bacillota</taxon>
        <taxon>Bacilli</taxon>
        <taxon>Bacillales</taxon>
        <taxon>Bacillaceae</taxon>
        <taxon>Halobacillus</taxon>
    </lineage>
</organism>
<evidence type="ECO:0000256" key="1">
    <source>
        <dbReference type="SAM" id="Phobius"/>
    </source>
</evidence>
<evidence type="ECO:0000313" key="2">
    <source>
        <dbReference type="EMBL" id="UOQ44078.1"/>
    </source>
</evidence>
<name>A0ABY4EHX9_9BACI</name>
<feature type="transmembrane region" description="Helical" evidence="1">
    <location>
        <begin position="59"/>
        <end position="80"/>
    </location>
</feature>
<sequence length="97" mass="10901">MDFPTIHTNIWDAVIAIPVIMILTEFIKLFLKVPKFAVPTIALVLGLIISIFYSHRGDLATGIFMGWFYGYGAVGSYASLKSNWLAFRKEPSYPAEK</sequence>
<dbReference type="Proteomes" id="UP000831787">
    <property type="component" value="Chromosome"/>
</dbReference>
<proteinExistence type="predicted"/>
<protein>
    <recommendedName>
        <fullName evidence="4">Holin</fullName>
    </recommendedName>
</protein>